<dbReference type="EMBL" id="CP039352">
    <property type="protein sequence ID" value="QCE03146.1"/>
    <property type="molecule type" value="Genomic_DNA"/>
</dbReference>
<protein>
    <submittedName>
        <fullName evidence="1">Uncharacterized protein</fullName>
    </submittedName>
</protein>
<gene>
    <name evidence="1" type="ORF">DEO72_LG8g1167</name>
    <name evidence="2" type="ORF">DEO72_LG8g1168</name>
</gene>
<proteinExistence type="predicted"/>
<dbReference type="AlphaFoldDB" id="A0A4D6MTF0"/>
<dbReference type="EMBL" id="CP039352">
    <property type="protein sequence ID" value="QCE03145.1"/>
    <property type="molecule type" value="Genomic_DNA"/>
</dbReference>
<evidence type="ECO:0000313" key="1">
    <source>
        <dbReference type="EMBL" id="QCE03145.1"/>
    </source>
</evidence>
<dbReference type="Proteomes" id="UP000501690">
    <property type="component" value="Linkage Group LG8"/>
</dbReference>
<keyword evidence="3" id="KW-1185">Reference proteome</keyword>
<sequence length="77" mass="8315">MIRLSIGIKKIYSQLNLQNQFGLIETSTDGSGGFKDEHLMLCEIVAASGETLISALPQPASHPLHRQSCPYSGSLSQ</sequence>
<organism evidence="1 3">
    <name type="scientific">Vigna unguiculata</name>
    <name type="common">Cowpea</name>
    <dbReference type="NCBI Taxonomy" id="3917"/>
    <lineage>
        <taxon>Eukaryota</taxon>
        <taxon>Viridiplantae</taxon>
        <taxon>Streptophyta</taxon>
        <taxon>Embryophyta</taxon>
        <taxon>Tracheophyta</taxon>
        <taxon>Spermatophyta</taxon>
        <taxon>Magnoliopsida</taxon>
        <taxon>eudicotyledons</taxon>
        <taxon>Gunneridae</taxon>
        <taxon>Pentapetalae</taxon>
        <taxon>rosids</taxon>
        <taxon>fabids</taxon>
        <taxon>Fabales</taxon>
        <taxon>Fabaceae</taxon>
        <taxon>Papilionoideae</taxon>
        <taxon>50 kb inversion clade</taxon>
        <taxon>NPAAA clade</taxon>
        <taxon>indigoferoid/millettioid clade</taxon>
        <taxon>Phaseoleae</taxon>
        <taxon>Vigna</taxon>
    </lineage>
</organism>
<reference evidence="1 3" key="1">
    <citation type="submission" date="2019-04" db="EMBL/GenBank/DDBJ databases">
        <title>An improved genome assembly and genetic linkage map for asparagus bean, Vigna unguiculata ssp. sesquipedialis.</title>
        <authorList>
            <person name="Xia Q."/>
            <person name="Zhang R."/>
            <person name="Dong Y."/>
        </authorList>
    </citation>
    <scope>NUCLEOTIDE SEQUENCE [LARGE SCALE GENOMIC DNA]</scope>
    <source>
        <tissue evidence="1">Leaf</tissue>
    </source>
</reference>
<accession>A0A4D6MTF0</accession>
<evidence type="ECO:0000313" key="3">
    <source>
        <dbReference type="Proteomes" id="UP000501690"/>
    </source>
</evidence>
<name>A0A4D6MTF0_VIGUN</name>
<evidence type="ECO:0000313" key="2">
    <source>
        <dbReference type="EMBL" id="QCE03146.1"/>
    </source>
</evidence>